<dbReference type="GeneID" id="5975240"/>
<keyword evidence="1" id="KW-0175">Coiled coil</keyword>
<proteinExistence type="predicted"/>
<reference evidence="4" key="1">
    <citation type="journal article" date="2007" name="Plant Cell">
        <title>Dothideomycete-plant interactions illuminated by genome sequencing and EST analysis of the wheat pathogen Stagonospora nodorum.</title>
        <authorList>
            <person name="Hane J.K."/>
            <person name="Lowe R.G."/>
            <person name="Solomon P.S."/>
            <person name="Tan K.C."/>
            <person name="Schoch C.L."/>
            <person name="Spatafora J.W."/>
            <person name="Crous P.W."/>
            <person name="Kodira C."/>
            <person name="Birren B.W."/>
            <person name="Galagan J.E."/>
            <person name="Torriani S.F."/>
            <person name="McDonald B.A."/>
            <person name="Oliver R.P."/>
        </authorList>
    </citation>
    <scope>NUCLEOTIDE SEQUENCE [LARGE SCALE GENOMIC DNA]</scope>
    <source>
        <strain evidence="4">SN15 / ATCC MYA-4574 / FGSC 10173</strain>
    </source>
</reference>
<feature type="region of interest" description="Disordered" evidence="2">
    <location>
        <begin position="1"/>
        <end position="37"/>
    </location>
</feature>
<dbReference type="Proteomes" id="UP000001055">
    <property type="component" value="Unassembled WGS sequence"/>
</dbReference>
<evidence type="ECO:0000256" key="2">
    <source>
        <dbReference type="SAM" id="MobiDB-lite"/>
    </source>
</evidence>
<feature type="coiled-coil region" evidence="1">
    <location>
        <begin position="76"/>
        <end position="103"/>
    </location>
</feature>
<organism evidence="3 4">
    <name type="scientific">Phaeosphaeria nodorum (strain SN15 / ATCC MYA-4574 / FGSC 10173)</name>
    <name type="common">Glume blotch fungus</name>
    <name type="synonym">Parastagonospora nodorum</name>
    <dbReference type="NCBI Taxonomy" id="321614"/>
    <lineage>
        <taxon>Eukaryota</taxon>
        <taxon>Fungi</taxon>
        <taxon>Dikarya</taxon>
        <taxon>Ascomycota</taxon>
        <taxon>Pezizomycotina</taxon>
        <taxon>Dothideomycetes</taxon>
        <taxon>Pleosporomycetidae</taxon>
        <taxon>Pleosporales</taxon>
        <taxon>Pleosporineae</taxon>
        <taxon>Phaeosphaeriaceae</taxon>
        <taxon>Parastagonospora</taxon>
    </lineage>
</organism>
<gene>
    <name evidence="3" type="ORF">SNOG_08015</name>
</gene>
<name>Q0UJP9_PHANO</name>
<dbReference type="EMBL" id="CH445336">
    <property type="protein sequence ID" value="EAT84291.2"/>
    <property type="molecule type" value="Genomic_DNA"/>
</dbReference>
<sequence length="196" mass="21917">MAGDPMECASPNVPEDDIPHCDTASSQEGQSFTSTDTVELSNRPALPYYTLPHQAIPQIMSGYVSMEQYERAMKHSVKLAQELMRAREQAKKAREETEQAKLAFCMLADWTYHERQMLLDKLASTRLDTEEHIKAGHQEIGDVLVDDFKVTDTVIAENSGGGEEYEPSEFIRGSSLDDAIDQLIAEEKAKLTYASL</sequence>
<evidence type="ECO:0000313" key="3">
    <source>
        <dbReference type="EMBL" id="EAT84291.2"/>
    </source>
</evidence>
<evidence type="ECO:0000256" key="1">
    <source>
        <dbReference type="SAM" id="Coils"/>
    </source>
</evidence>
<dbReference type="RefSeq" id="XP_001798342.1">
    <property type="nucleotide sequence ID" value="XM_001798290.1"/>
</dbReference>
<evidence type="ECO:0000313" key="4">
    <source>
        <dbReference type="Proteomes" id="UP000001055"/>
    </source>
</evidence>
<dbReference type="InParanoid" id="Q0UJP9"/>
<dbReference type="AlphaFoldDB" id="Q0UJP9"/>
<protein>
    <submittedName>
        <fullName evidence="3">Uncharacterized protein</fullName>
    </submittedName>
</protein>
<accession>Q0UJP9</accession>
<feature type="compositionally biased region" description="Polar residues" evidence="2">
    <location>
        <begin position="23"/>
        <end position="37"/>
    </location>
</feature>
<dbReference type="KEGG" id="pno:SNOG_08015"/>
<dbReference type="VEuPathDB" id="FungiDB:JI435_080150"/>